<keyword evidence="6 7" id="KW-0472">Membrane</keyword>
<dbReference type="AlphaFoldDB" id="A0A5C0SGA0"/>
<feature type="transmembrane region" description="Helical" evidence="7">
    <location>
        <begin position="237"/>
        <end position="256"/>
    </location>
</feature>
<evidence type="ECO:0000313" key="9">
    <source>
        <dbReference type="EMBL" id="QEK13523.1"/>
    </source>
</evidence>
<dbReference type="Proteomes" id="UP000324646">
    <property type="component" value="Chromosome"/>
</dbReference>
<feature type="transmembrane region" description="Helical" evidence="7">
    <location>
        <begin position="42"/>
        <end position="61"/>
    </location>
</feature>
<dbReference type="InterPro" id="IPR036259">
    <property type="entry name" value="MFS_trans_sf"/>
</dbReference>
<comment type="subcellular location">
    <subcellularLocation>
        <location evidence="1">Cell membrane</location>
        <topology evidence="1">Multi-pass membrane protein</topology>
    </subcellularLocation>
</comment>
<feature type="transmembrane region" description="Helical" evidence="7">
    <location>
        <begin position="7"/>
        <end position="30"/>
    </location>
</feature>
<dbReference type="InterPro" id="IPR024989">
    <property type="entry name" value="MFS_assoc_dom"/>
</dbReference>
<dbReference type="PANTHER" id="PTHR16172:SF41">
    <property type="entry name" value="MAJOR FACILITATOR SUPERFAMILY DOMAIN-CONTAINING PROTEIN 6-LIKE"/>
    <property type="match status" value="1"/>
</dbReference>
<dbReference type="SUPFAM" id="SSF103473">
    <property type="entry name" value="MFS general substrate transporter"/>
    <property type="match status" value="1"/>
</dbReference>
<feature type="transmembrane region" description="Helical" evidence="7">
    <location>
        <begin position="73"/>
        <end position="91"/>
    </location>
</feature>
<evidence type="ECO:0000313" key="10">
    <source>
        <dbReference type="Proteomes" id="UP000324646"/>
    </source>
</evidence>
<dbReference type="KEGG" id="crs:FQB35_15340"/>
<dbReference type="EMBL" id="CP042243">
    <property type="protein sequence ID" value="QEK13523.1"/>
    <property type="molecule type" value="Genomic_DNA"/>
</dbReference>
<name>A0A5C0SGA0_CRATE</name>
<dbReference type="PROSITE" id="PS50850">
    <property type="entry name" value="MFS"/>
    <property type="match status" value="1"/>
</dbReference>
<dbReference type="GO" id="GO:0022857">
    <property type="term" value="F:transmembrane transporter activity"/>
    <property type="evidence" value="ECO:0007669"/>
    <property type="project" value="InterPro"/>
</dbReference>
<feature type="transmembrane region" description="Helical" evidence="7">
    <location>
        <begin position="97"/>
        <end position="122"/>
    </location>
</feature>
<dbReference type="OrthoDB" id="65739at2"/>
<accession>A0A5C0SGA0</accession>
<evidence type="ECO:0000256" key="2">
    <source>
        <dbReference type="ARBA" id="ARBA00005241"/>
    </source>
</evidence>
<feature type="transmembrane region" description="Helical" evidence="7">
    <location>
        <begin position="134"/>
        <end position="152"/>
    </location>
</feature>
<gene>
    <name evidence="9" type="ORF">FQB35_15340</name>
</gene>
<sequence length="389" mass="43618">MKQNTSFLHFSALEFFFWATFAAYYPYLVIFLDSKGLNNMEIGTILSINACISIFAQPFWGIISDKIKSIKKVFILLLFIAILCIGSLPIYEGVILLGIVFAVITFFESALPPLLDSWVIMAIQEEKNISYGSIRLWGSIGFALMVYVFGKLMEIKGISILFLCYSLFGMVTIVLCSRIGVDHGIHSSKIKNIKISKLLMNYEYSTFLIFSVGIFIPYKAAFAFLPRLVEAVGGSKVHLGISLSVMALSEVPLFLFLNRFIHKVKPIFVILFSTIFFILRQYLFSIASSPIHIIFIQGLQGLSFGVFLTGAVYYIYSLAPQELKATAQTFGSAVYMGIGGIIGNYGGGWVIDHYGLKNLYHLGGYLSLGITILFILSIYFRKMKKQLER</sequence>
<evidence type="ECO:0000256" key="7">
    <source>
        <dbReference type="SAM" id="Phobius"/>
    </source>
</evidence>
<keyword evidence="10" id="KW-1185">Reference proteome</keyword>
<evidence type="ECO:0000256" key="3">
    <source>
        <dbReference type="ARBA" id="ARBA00022448"/>
    </source>
</evidence>
<reference evidence="9 10" key="1">
    <citation type="submission" date="2019-07" db="EMBL/GenBank/DDBJ databases">
        <title>Complete genome of Crassaminicella thermophila SY095.</title>
        <authorList>
            <person name="Li X."/>
        </authorList>
    </citation>
    <scope>NUCLEOTIDE SEQUENCE [LARGE SCALE GENOMIC DNA]</scope>
    <source>
        <strain evidence="9 10">SY095</strain>
    </source>
</reference>
<feature type="transmembrane region" description="Helical" evidence="7">
    <location>
        <begin position="158"/>
        <end position="181"/>
    </location>
</feature>
<keyword evidence="3" id="KW-0813">Transport</keyword>
<dbReference type="InterPro" id="IPR051717">
    <property type="entry name" value="MFS_MFSD6"/>
</dbReference>
<keyword evidence="5 7" id="KW-1133">Transmembrane helix</keyword>
<feature type="transmembrane region" description="Helical" evidence="7">
    <location>
        <begin position="202"/>
        <end position="225"/>
    </location>
</feature>
<dbReference type="GO" id="GO:0005886">
    <property type="term" value="C:plasma membrane"/>
    <property type="evidence" value="ECO:0007669"/>
    <property type="project" value="UniProtKB-SubCell"/>
</dbReference>
<feature type="domain" description="Major facilitator superfamily (MFS) profile" evidence="8">
    <location>
        <begin position="189"/>
        <end position="389"/>
    </location>
</feature>
<dbReference type="PANTHER" id="PTHR16172">
    <property type="entry name" value="MAJOR FACILITATOR SUPERFAMILY DOMAIN-CONTAINING PROTEIN 6-LIKE"/>
    <property type="match status" value="1"/>
</dbReference>
<keyword evidence="4 7" id="KW-0812">Transmembrane</keyword>
<evidence type="ECO:0000256" key="6">
    <source>
        <dbReference type="ARBA" id="ARBA00023136"/>
    </source>
</evidence>
<evidence type="ECO:0000259" key="8">
    <source>
        <dbReference type="PROSITE" id="PS50850"/>
    </source>
</evidence>
<feature type="transmembrane region" description="Helical" evidence="7">
    <location>
        <begin position="293"/>
        <end position="316"/>
    </location>
</feature>
<evidence type="ECO:0000256" key="5">
    <source>
        <dbReference type="ARBA" id="ARBA00022989"/>
    </source>
</evidence>
<dbReference type="RefSeq" id="WP_148810695.1">
    <property type="nucleotide sequence ID" value="NZ_CP042243.1"/>
</dbReference>
<proteinExistence type="inferred from homology"/>
<feature type="transmembrane region" description="Helical" evidence="7">
    <location>
        <begin position="328"/>
        <end position="347"/>
    </location>
</feature>
<dbReference type="Pfam" id="PF12832">
    <property type="entry name" value="MFS_1_like"/>
    <property type="match status" value="1"/>
</dbReference>
<dbReference type="InterPro" id="IPR020846">
    <property type="entry name" value="MFS_dom"/>
</dbReference>
<feature type="transmembrane region" description="Helical" evidence="7">
    <location>
        <begin position="359"/>
        <end position="380"/>
    </location>
</feature>
<comment type="similarity">
    <text evidence="2">Belongs to the major facilitator superfamily. MFSD6 family.</text>
</comment>
<evidence type="ECO:0000256" key="4">
    <source>
        <dbReference type="ARBA" id="ARBA00022692"/>
    </source>
</evidence>
<evidence type="ECO:0000256" key="1">
    <source>
        <dbReference type="ARBA" id="ARBA00004651"/>
    </source>
</evidence>
<feature type="transmembrane region" description="Helical" evidence="7">
    <location>
        <begin position="268"/>
        <end position="287"/>
    </location>
</feature>
<protein>
    <submittedName>
        <fullName evidence="9">MFS transporter</fullName>
    </submittedName>
</protein>
<dbReference type="Gene3D" id="1.20.1250.20">
    <property type="entry name" value="MFS general substrate transporter like domains"/>
    <property type="match status" value="2"/>
</dbReference>
<organism evidence="9 10">
    <name type="scientific">Crassaminicella thermophila</name>
    <dbReference type="NCBI Taxonomy" id="2599308"/>
    <lineage>
        <taxon>Bacteria</taxon>
        <taxon>Bacillati</taxon>
        <taxon>Bacillota</taxon>
        <taxon>Clostridia</taxon>
        <taxon>Eubacteriales</taxon>
        <taxon>Clostridiaceae</taxon>
        <taxon>Crassaminicella</taxon>
    </lineage>
</organism>